<evidence type="ECO:0000313" key="2">
    <source>
        <dbReference type="Proteomes" id="UP000004995"/>
    </source>
</evidence>
<protein>
    <submittedName>
        <fullName evidence="1">Uncharacterized protein</fullName>
    </submittedName>
</protein>
<dbReference type="InParanoid" id="K3YKM7"/>
<organism evidence="1 2">
    <name type="scientific">Setaria italica</name>
    <name type="common">Foxtail millet</name>
    <name type="synonym">Panicum italicum</name>
    <dbReference type="NCBI Taxonomy" id="4555"/>
    <lineage>
        <taxon>Eukaryota</taxon>
        <taxon>Viridiplantae</taxon>
        <taxon>Streptophyta</taxon>
        <taxon>Embryophyta</taxon>
        <taxon>Tracheophyta</taxon>
        <taxon>Spermatophyta</taxon>
        <taxon>Magnoliopsida</taxon>
        <taxon>Liliopsida</taxon>
        <taxon>Poales</taxon>
        <taxon>Poaceae</taxon>
        <taxon>PACMAD clade</taxon>
        <taxon>Panicoideae</taxon>
        <taxon>Panicodae</taxon>
        <taxon>Paniceae</taxon>
        <taxon>Cenchrinae</taxon>
        <taxon>Setaria</taxon>
    </lineage>
</organism>
<sequence>MQCVFWVIKCHFQNSVDVSGACRCVTSIRIGSDRIGSGPKQLTSWLIGTSCWSSTASDPSLPDAASGRR</sequence>
<accession>K3YKM7</accession>
<dbReference type="EMBL" id="AGNK02003737">
    <property type="status" value="NOT_ANNOTATED_CDS"/>
    <property type="molecule type" value="Genomic_DNA"/>
</dbReference>
<dbReference type="HOGENOM" id="CLU_2780672_0_0_1"/>
<dbReference type="EnsemblPlants" id="KQL01436">
    <property type="protein sequence ID" value="KQL01436"/>
    <property type="gene ID" value="SETIT_014796mg"/>
</dbReference>
<dbReference type="Proteomes" id="UP000004995">
    <property type="component" value="Unassembled WGS sequence"/>
</dbReference>
<name>K3YKM7_SETIT</name>
<dbReference type="Gramene" id="KQL01436">
    <property type="protein sequence ID" value="KQL01436"/>
    <property type="gene ID" value="SETIT_014796mg"/>
</dbReference>
<keyword evidence="2" id="KW-1185">Reference proteome</keyword>
<reference evidence="1" key="2">
    <citation type="submission" date="2018-08" db="UniProtKB">
        <authorList>
            <consortium name="EnsemblPlants"/>
        </authorList>
    </citation>
    <scope>IDENTIFICATION</scope>
    <source>
        <strain evidence="1">Yugu1</strain>
    </source>
</reference>
<evidence type="ECO:0000313" key="1">
    <source>
        <dbReference type="EnsemblPlants" id="KQL01436"/>
    </source>
</evidence>
<dbReference type="AlphaFoldDB" id="K3YKM7"/>
<reference evidence="2" key="1">
    <citation type="journal article" date="2012" name="Nat. Biotechnol.">
        <title>Reference genome sequence of the model plant Setaria.</title>
        <authorList>
            <person name="Bennetzen J.L."/>
            <person name="Schmutz J."/>
            <person name="Wang H."/>
            <person name="Percifield R."/>
            <person name="Hawkins J."/>
            <person name="Pontaroli A.C."/>
            <person name="Estep M."/>
            <person name="Feng L."/>
            <person name="Vaughn J.N."/>
            <person name="Grimwood J."/>
            <person name="Jenkins J."/>
            <person name="Barry K."/>
            <person name="Lindquist E."/>
            <person name="Hellsten U."/>
            <person name="Deshpande S."/>
            <person name="Wang X."/>
            <person name="Wu X."/>
            <person name="Mitros T."/>
            <person name="Triplett J."/>
            <person name="Yang X."/>
            <person name="Ye C.Y."/>
            <person name="Mauro-Herrera M."/>
            <person name="Wang L."/>
            <person name="Li P."/>
            <person name="Sharma M."/>
            <person name="Sharma R."/>
            <person name="Ronald P.C."/>
            <person name="Panaud O."/>
            <person name="Kellogg E.A."/>
            <person name="Brutnell T.P."/>
            <person name="Doust A.N."/>
            <person name="Tuskan G.A."/>
            <person name="Rokhsar D."/>
            <person name="Devos K.M."/>
        </authorList>
    </citation>
    <scope>NUCLEOTIDE SEQUENCE [LARGE SCALE GENOMIC DNA]</scope>
    <source>
        <strain evidence="2">cv. Yugu1</strain>
    </source>
</reference>
<proteinExistence type="predicted"/>